<organism evidence="2 3">
    <name type="scientific">Plantactinospora mayteni</name>
    <dbReference type="NCBI Taxonomy" id="566021"/>
    <lineage>
        <taxon>Bacteria</taxon>
        <taxon>Bacillati</taxon>
        <taxon>Actinomycetota</taxon>
        <taxon>Actinomycetes</taxon>
        <taxon>Micromonosporales</taxon>
        <taxon>Micromonosporaceae</taxon>
        <taxon>Plantactinospora</taxon>
    </lineage>
</organism>
<dbReference type="Gene3D" id="3.40.430.10">
    <property type="entry name" value="Dihydrofolate Reductase, subunit A"/>
    <property type="match status" value="1"/>
</dbReference>
<dbReference type="PANTHER" id="PTHR38011:SF11">
    <property type="entry name" value="2,5-DIAMINO-6-RIBOSYLAMINO-4(3H)-PYRIMIDINONE 5'-PHOSPHATE REDUCTASE"/>
    <property type="match status" value="1"/>
</dbReference>
<dbReference type="SUPFAM" id="SSF53597">
    <property type="entry name" value="Dihydrofolate reductase-like"/>
    <property type="match status" value="1"/>
</dbReference>
<protein>
    <submittedName>
        <fullName evidence="2">Pyrimidine reductase</fullName>
    </submittedName>
</protein>
<comment type="caution">
    <text evidence="2">The sequence shown here is derived from an EMBL/GenBank/DDBJ whole genome shotgun (WGS) entry which is preliminary data.</text>
</comment>
<gene>
    <name evidence="2" type="ORF">Pma05_71360</name>
</gene>
<feature type="domain" description="Bacterial bifunctional deaminase-reductase C-terminal" evidence="1">
    <location>
        <begin position="2"/>
        <end position="174"/>
    </location>
</feature>
<name>A0ABQ4F0X6_9ACTN</name>
<reference evidence="2 3" key="1">
    <citation type="submission" date="2021-01" db="EMBL/GenBank/DDBJ databases">
        <title>Whole genome shotgun sequence of Plantactinospora mayteni NBRC 109088.</title>
        <authorList>
            <person name="Komaki H."/>
            <person name="Tamura T."/>
        </authorList>
    </citation>
    <scope>NUCLEOTIDE SEQUENCE [LARGE SCALE GENOMIC DNA]</scope>
    <source>
        <strain evidence="2 3">NBRC 109088</strain>
    </source>
</reference>
<dbReference type="RefSeq" id="WP_203861866.1">
    <property type="nucleotide sequence ID" value="NZ_BAAAZQ010000026.1"/>
</dbReference>
<dbReference type="Pfam" id="PF01872">
    <property type="entry name" value="RibD_C"/>
    <property type="match status" value="1"/>
</dbReference>
<dbReference type="InterPro" id="IPR050765">
    <property type="entry name" value="Riboflavin_Biosynth_HTPR"/>
</dbReference>
<evidence type="ECO:0000313" key="3">
    <source>
        <dbReference type="Proteomes" id="UP000621500"/>
    </source>
</evidence>
<dbReference type="EMBL" id="BONX01000054">
    <property type="protein sequence ID" value="GIH00564.1"/>
    <property type="molecule type" value="Genomic_DNA"/>
</dbReference>
<dbReference type="InterPro" id="IPR002734">
    <property type="entry name" value="RibDG_C"/>
</dbReference>
<sequence>MRKIIASTYTTLDGYIDNPHLWSMQHNSQDAMEYALKLTLGCDALLLGRVTYQGMAETWPNMGGNPYGDHVNSIAKYAVSATLDKPADWDNSTIIPGGDLISEVTELKSQPGNDILTWGCGRLTDDLAKHGLLDEYRIWIYPVIKGGGEPLFRPDSATPVQLTGTTTFTSGVVVLTYHPTTD</sequence>
<evidence type="ECO:0000259" key="1">
    <source>
        <dbReference type="Pfam" id="PF01872"/>
    </source>
</evidence>
<proteinExistence type="predicted"/>
<accession>A0ABQ4F0X6</accession>
<dbReference type="PANTHER" id="PTHR38011">
    <property type="entry name" value="DIHYDROFOLATE REDUCTASE FAMILY PROTEIN (AFU_ORTHOLOGUE AFUA_8G06820)"/>
    <property type="match status" value="1"/>
</dbReference>
<dbReference type="Proteomes" id="UP000621500">
    <property type="component" value="Unassembled WGS sequence"/>
</dbReference>
<keyword evidence="3" id="KW-1185">Reference proteome</keyword>
<evidence type="ECO:0000313" key="2">
    <source>
        <dbReference type="EMBL" id="GIH00564.1"/>
    </source>
</evidence>
<dbReference type="InterPro" id="IPR024072">
    <property type="entry name" value="DHFR-like_dom_sf"/>
</dbReference>